<evidence type="ECO:0008006" key="4">
    <source>
        <dbReference type="Google" id="ProtNLM"/>
    </source>
</evidence>
<dbReference type="EMBL" id="FQ311471">
    <property type="protein sequence ID" value="CBQ73175.1"/>
    <property type="molecule type" value="Genomic_DNA"/>
</dbReference>
<dbReference type="Proteomes" id="UP000008867">
    <property type="component" value="Chromosome 6"/>
</dbReference>
<keyword evidence="3" id="KW-1185">Reference proteome</keyword>
<evidence type="ECO:0000313" key="3">
    <source>
        <dbReference type="Proteomes" id="UP000008867"/>
    </source>
</evidence>
<dbReference type="AlphaFoldDB" id="E7A118"/>
<feature type="chain" id="PRO_5003217078" description="Mig1 protein" evidence="1">
    <location>
        <begin position="23"/>
        <end position="144"/>
    </location>
</feature>
<protein>
    <recommendedName>
        <fullName evidence="4">Mig1 protein</fullName>
    </recommendedName>
</protein>
<accession>E7A118</accession>
<dbReference type="VEuPathDB" id="FungiDB:sr13835"/>
<keyword evidence="1" id="KW-0732">Signal</keyword>
<organism evidence="2 3">
    <name type="scientific">Sporisorium reilianum (strain SRZ2)</name>
    <name type="common">Maize head smut fungus</name>
    <dbReference type="NCBI Taxonomy" id="999809"/>
    <lineage>
        <taxon>Eukaryota</taxon>
        <taxon>Fungi</taxon>
        <taxon>Dikarya</taxon>
        <taxon>Basidiomycota</taxon>
        <taxon>Ustilaginomycotina</taxon>
        <taxon>Ustilaginomycetes</taxon>
        <taxon>Ustilaginales</taxon>
        <taxon>Ustilaginaceae</taxon>
        <taxon>Sporisorium</taxon>
    </lineage>
</organism>
<gene>
    <name evidence="2" type="ORF">sr13835</name>
</gene>
<proteinExistence type="predicted"/>
<name>E7A118_SPORE</name>
<dbReference type="OrthoDB" id="10513039at2759"/>
<reference evidence="2 3" key="1">
    <citation type="journal article" date="2010" name="Science">
        <title>Pathogenicity determinants in smut fungi revealed by genome comparison.</title>
        <authorList>
            <person name="Schirawski J."/>
            <person name="Mannhaupt G."/>
            <person name="Muench K."/>
            <person name="Brefort T."/>
            <person name="Schipper K."/>
            <person name="Doehlemann G."/>
            <person name="Di Stasio M."/>
            <person name="Roessel N."/>
            <person name="Mendoza-Mendoza A."/>
            <person name="Pester D."/>
            <person name="Mueller O."/>
            <person name="Winterberg B."/>
            <person name="Meyer E."/>
            <person name="Ghareeb H."/>
            <person name="Wollenberg T."/>
            <person name="Muensterkoetter M."/>
            <person name="Wong P."/>
            <person name="Walter M."/>
            <person name="Stukenbrock E."/>
            <person name="Gueldener U."/>
            <person name="Kahmann R."/>
        </authorList>
    </citation>
    <scope>NUCLEOTIDE SEQUENCE [LARGE SCALE GENOMIC DNA]</scope>
    <source>
        <strain evidence="3">SRZ2</strain>
    </source>
</reference>
<evidence type="ECO:0000256" key="1">
    <source>
        <dbReference type="SAM" id="SignalP"/>
    </source>
</evidence>
<dbReference type="HOGENOM" id="CLU_1797702_0_0_1"/>
<sequence>MIFVKLFALVVFAAFILPPATASDPSKYFEEPYGLTPPVDPFNKESKMAKCAAGLFQDAWKSDKHPADAKAVVCFSGKYDLDNYDPENYVFEGGNSFEFSTAWDNENLAMWYDDKTCVMYSPIMKLACFGRGRADVKWVTPVMH</sequence>
<evidence type="ECO:0000313" key="2">
    <source>
        <dbReference type="EMBL" id="CBQ73175.1"/>
    </source>
</evidence>
<feature type="signal peptide" evidence="1">
    <location>
        <begin position="1"/>
        <end position="22"/>
    </location>
</feature>